<dbReference type="InterPro" id="IPR029035">
    <property type="entry name" value="DHS-like_NAD/FAD-binding_dom"/>
</dbReference>
<dbReference type="SUPFAM" id="SSF52467">
    <property type="entry name" value="DHS-like NAD/FAD-binding domain"/>
    <property type="match status" value="1"/>
</dbReference>
<gene>
    <name evidence="1" type="ORF">CFBP5507_04200</name>
</gene>
<dbReference type="Pfam" id="PF13289">
    <property type="entry name" value="SIR2_2"/>
    <property type="match status" value="1"/>
</dbReference>
<proteinExistence type="predicted"/>
<dbReference type="RefSeq" id="WP_137410112.1">
    <property type="nucleotide sequence ID" value="NZ_CP109968.1"/>
</dbReference>
<dbReference type="EMBL" id="CP109968">
    <property type="protein sequence ID" value="UYZ08215.1"/>
    <property type="molecule type" value="Genomic_DNA"/>
</dbReference>
<evidence type="ECO:0000313" key="2">
    <source>
        <dbReference type="Proteomes" id="UP000298735"/>
    </source>
</evidence>
<dbReference type="OrthoDB" id="7357874at2"/>
<dbReference type="KEGG" id="asal:CFBP5507_04200"/>
<accession>A0A4Z1R543</accession>
<organism evidence="1 2">
    <name type="scientific">Agrobacterium salinitolerans</name>
    <dbReference type="NCBI Taxonomy" id="1183413"/>
    <lineage>
        <taxon>Bacteria</taxon>
        <taxon>Pseudomonadati</taxon>
        <taxon>Pseudomonadota</taxon>
        <taxon>Alphaproteobacteria</taxon>
        <taxon>Hyphomicrobiales</taxon>
        <taxon>Rhizobiaceae</taxon>
        <taxon>Rhizobium/Agrobacterium group</taxon>
        <taxon>Agrobacterium</taxon>
    </lineage>
</organism>
<reference evidence="1" key="1">
    <citation type="submission" date="2022-10" db="EMBL/GenBank/DDBJ databases">
        <title>Complete genome sequence of Agrobacterium salinitolerans CFBP5507.</title>
        <authorList>
            <person name="Tchabashvili S."/>
            <person name="Yen H.-C."/>
            <person name="Haryono M."/>
            <person name="Lin Y.-C."/>
            <person name="Lai E.-M."/>
            <person name="Kuo C.-H."/>
        </authorList>
    </citation>
    <scope>NUCLEOTIDE SEQUENCE</scope>
    <source>
        <strain evidence="1">CFBP5507</strain>
    </source>
</reference>
<name>A0A4Z1R543_9HYPH</name>
<evidence type="ECO:0000313" key="1">
    <source>
        <dbReference type="EMBL" id="UYZ08215.1"/>
    </source>
</evidence>
<dbReference type="AlphaFoldDB" id="A0A4Z1R543"/>
<sequence length="286" mass="32468">MIDWPKPLKLDLQSRRVVVVIGSGVSKNSLGKDGVTRPPLWTEFLKLGLSRVGTKGTAHIKKAIGENDLLHACEWLKAKMDDDWEPFLRECFLTPGYIPAEIHKVIFKLDQRIYMTPNFDQIFENFVTSETNGSVTVKRFADPDVHNFLREDRMHIIKLHGSIDHPTELVFTNHDYAKARVEHAAFYDVLDACLLSHTFLLIGCGISDPDLALLLENQRFNFPNSRPHYLVTSSRISRDMAHSLRANRNLKCLTYSPENNHEELLSSLKLLVDLMDGVPAVPALPT</sequence>
<dbReference type="Proteomes" id="UP000298735">
    <property type="component" value="Chromosome Circular"/>
</dbReference>
<protein>
    <submittedName>
        <fullName evidence="1">SIR2 family protein</fullName>
    </submittedName>
</protein>